<feature type="region of interest" description="Disordered" evidence="1">
    <location>
        <begin position="500"/>
        <end position="519"/>
    </location>
</feature>
<feature type="compositionally biased region" description="Basic and acidic residues" evidence="1">
    <location>
        <begin position="510"/>
        <end position="519"/>
    </location>
</feature>
<feature type="compositionally biased region" description="Basic and acidic residues" evidence="1">
    <location>
        <begin position="701"/>
        <end position="718"/>
    </location>
</feature>
<accession>A0A8H7F5H0</accession>
<protein>
    <submittedName>
        <fullName evidence="2">Uncharacterized protein</fullName>
    </submittedName>
</protein>
<feature type="region of interest" description="Disordered" evidence="1">
    <location>
        <begin position="556"/>
        <end position="579"/>
    </location>
</feature>
<evidence type="ECO:0000313" key="3">
    <source>
        <dbReference type="Proteomes" id="UP000629468"/>
    </source>
</evidence>
<dbReference type="Proteomes" id="UP000629468">
    <property type="component" value="Unassembled WGS sequence"/>
</dbReference>
<feature type="compositionally biased region" description="Basic and acidic residues" evidence="1">
    <location>
        <begin position="557"/>
        <end position="566"/>
    </location>
</feature>
<sequence>MEPIIRLAADIKSLLKHQPNDANDAAFKAVLKLSDFIKSMQSETASDQVLQSANTFFKNDMLPLYQTVTDLALRVVSKLFEQVIHRACSLQEEQAVLLKSLPCSIASGLLNFLEVDKKCTACNSLRRKNYFPGSSVTGNAFEKSKAATLMVVYQLLSVSLVSHPENQSKLRDPARLGGHRIGLALAKLHDYLSVEALLELFANLLPSARAAGGKEKRMQFIEQVFKQENFSNSHDIIRVLEAPVPDWDITSQKISDLVASRKPYFPQAFETKELHVGNSESYSVERFYVDGPGFLASIDEGDSLGTIQIPYCQIETFSISNLSNSKTEVTVISKSPPIKNQQVMSLSSQETGLFRCVWEIKAEDAPKLMNILKQRKLGFLVASQRKISLAGSGIEFSGIHLSHQNQTNAIASLWSDINPGDRTSPILIPSTSYKKGLVSTPRHDDEPHKSGKSTAAEPEVNSDEFPAGPVNLGLDPEDSPSQVVRKVTRKNKNTLLVRSDSDSNVSIVPESEKASEKNEKVATEVKLARQTRATARAVADSSTTFQSARVTALGKRKLSDELENQSKSKINSPPVKRPRVKRDLGERAFISNVETLKTTKGRPARARRVRESFSPPSSPEQTKIEHGALAINEKATLSRMRNKVGHPRQTKLRQTELPVTKVHGKRVKTHEIVRIQSEKEDTDAAQNVVKPQARTENASESPRKRLEGVDAVRPERKETPKHKKAPWNEPAFIARIELSRNETETSPMQLSEPQDNAPQDFDLQVWEATPPAMSKGSAPATQEDTQKKVLTMENKVSEHRTEPLSYMHTPSVNGQATLRLNTLPAKTSVEIGIQVDSRSITPKAIFAAKRPSSKFEVASAAAKLISRVQPLEKSISIIALTSQSRSEPNKSLLRIARSPTVLRIQRRPATPSPKASHSNKWVKPETVNSRIADVLNEINNAILCQIETKFEAVRSDWIVAHRRMLVGTQEKLRRMHQTNVDHYNKLVELYERYTVGHQAALRLFDGMKSLNQETLDGIRDVVLKHNRHSLCKKFPKSMFAGIPSVIQTRRYLSMTVS</sequence>
<feature type="region of interest" description="Disordered" evidence="1">
    <location>
        <begin position="679"/>
        <end position="724"/>
    </location>
</feature>
<comment type="caution">
    <text evidence="2">The sequence shown here is derived from an EMBL/GenBank/DDBJ whole genome shotgun (WGS) entry which is preliminary data.</text>
</comment>
<feature type="region of interest" description="Disordered" evidence="1">
    <location>
        <begin position="424"/>
        <end position="483"/>
    </location>
</feature>
<gene>
    <name evidence="2" type="ORF">Agabi119p4_3865</name>
</gene>
<proteinExistence type="predicted"/>
<feature type="compositionally biased region" description="Basic residues" evidence="1">
    <location>
        <begin position="599"/>
        <end position="608"/>
    </location>
</feature>
<feature type="region of interest" description="Disordered" evidence="1">
    <location>
        <begin position="599"/>
        <end position="623"/>
    </location>
</feature>
<dbReference type="AlphaFoldDB" id="A0A8H7F5H0"/>
<evidence type="ECO:0000313" key="2">
    <source>
        <dbReference type="EMBL" id="KAF7777793.1"/>
    </source>
</evidence>
<dbReference type="EMBL" id="JABXXO010000005">
    <property type="protein sequence ID" value="KAF7777793.1"/>
    <property type="molecule type" value="Genomic_DNA"/>
</dbReference>
<organism evidence="2 3">
    <name type="scientific">Agaricus bisporus var. burnettii</name>
    <dbReference type="NCBI Taxonomy" id="192524"/>
    <lineage>
        <taxon>Eukaryota</taxon>
        <taxon>Fungi</taxon>
        <taxon>Dikarya</taxon>
        <taxon>Basidiomycota</taxon>
        <taxon>Agaricomycotina</taxon>
        <taxon>Agaricomycetes</taxon>
        <taxon>Agaricomycetidae</taxon>
        <taxon>Agaricales</taxon>
        <taxon>Agaricineae</taxon>
        <taxon>Agaricaceae</taxon>
        <taxon>Agaricus</taxon>
    </lineage>
</organism>
<evidence type="ECO:0000256" key="1">
    <source>
        <dbReference type="SAM" id="MobiDB-lite"/>
    </source>
</evidence>
<name>A0A8H7F5H0_AGABI</name>
<reference evidence="2 3" key="1">
    <citation type="journal article" name="Sci. Rep.">
        <title>Telomere-to-telomere assembled and centromere annotated genomes of the two main subspecies of the button mushroom Agaricus bisporus reveal especially polymorphic chromosome ends.</title>
        <authorList>
            <person name="Sonnenberg A.S.M."/>
            <person name="Sedaghat-Telgerd N."/>
            <person name="Lavrijssen B."/>
            <person name="Ohm R.A."/>
            <person name="Hendrickx P.M."/>
            <person name="Scholtmeijer K."/>
            <person name="Baars J.J.P."/>
            <person name="van Peer A."/>
        </authorList>
    </citation>
    <scope>NUCLEOTIDE SEQUENCE [LARGE SCALE GENOMIC DNA]</scope>
    <source>
        <strain evidence="2 3">H119_p4</strain>
    </source>
</reference>